<name>A0ABQ1G132_9SPHN</name>
<dbReference type="RefSeq" id="WP_188444852.1">
    <property type="nucleotide sequence ID" value="NZ_BMDW01000001.1"/>
</dbReference>
<dbReference type="EMBL" id="BMDW01000001">
    <property type="protein sequence ID" value="GGA34790.1"/>
    <property type="molecule type" value="Genomic_DNA"/>
</dbReference>
<dbReference type="PANTHER" id="PTHR41791">
    <property type="entry name" value="SSL7039 PROTEIN"/>
    <property type="match status" value="1"/>
</dbReference>
<dbReference type="NCBIfam" id="TIGR02683">
    <property type="entry name" value="upstrm_HI1419"/>
    <property type="match status" value="1"/>
</dbReference>
<gene>
    <name evidence="1" type="ORF">GCM10011395_01430</name>
</gene>
<comment type="caution">
    <text evidence="1">The sequence shown here is derived from an EMBL/GenBank/DDBJ whole genome shotgun (WGS) entry which is preliminary data.</text>
</comment>
<evidence type="ECO:0000313" key="1">
    <source>
        <dbReference type="EMBL" id="GGA34790.1"/>
    </source>
</evidence>
<sequence>MTDDFDKRSFVLYKGQVNEVRQTSEFHEWLTSLRDLQGRARVFDRLLRVADGNFGDARSVGEGVEELRMRFGPGYRVYFKRQGSAVVLLLAGGDKSGQRRDIAKAIKLAKREDYGAENDDL</sequence>
<dbReference type="PANTHER" id="PTHR41791:SF1">
    <property type="entry name" value="SSL7039 PROTEIN"/>
    <property type="match status" value="1"/>
</dbReference>
<evidence type="ECO:0008006" key="3">
    <source>
        <dbReference type="Google" id="ProtNLM"/>
    </source>
</evidence>
<dbReference type="InterPro" id="IPR014056">
    <property type="entry name" value="TypeIITA-like_toxin_pred"/>
</dbReference>
<organism evidence="1 2">
    <name type="scientific">Sphingomonas psychrolutea</name>
    <dbReference type="NCBI Taxonomy" id="1259676"/>
    <lineage>
        <taxon>Bacteria</taxon>
        <taxon>Pseudomonadati</taxon>
        <taxon>Pseudomonadota</taxon>
        <taxon>Alphaproteobacteria</taxon>
        <taxon>Sphingomonadales</taxon>
        <taxon>Sphingomonadaceae</taxon>
        <taxon>Sphingomonas</taxon>
    </lineage>
</organism>
<accession>A0ABQ1G132</accession>
<proteinExistence type="predicted"/>
<dbReference type="Proteomes" id="UP000618591">
    <property type="component" value="Unassembled WGS sequence"/>
</dbReference>
<keyword evidence="2" id="KW-1185">Reference proteome</keyword>
<reference evidence="2" key="1">
    <citation type="journal article" date="2019" name="Int. J. Syst. Evol. Microbiol.">
        <title>The Global Catalogue of Microorganisms (GCM) 10K type strain sequencing project: providing services to taxonomists for standard genome sequencing and annotation.</title>
        <authorList>
            <consortium name="The Broad Institute Genomics Platform"/>
            <consortium name="The Broad Institute Genome Sequencing Center for Infectious Disease"/>
            <person name="Wu L."/>
            <person name="Ma J."/>
        </authorList>
    </citation>
    <scope>NUCLEOTIDE SEQUENCE [LARGE SCALE GENOMIC DNA]</scope>
    <source>
        <strain evidence="2">CGMCC 1.10106</strain>
    </source>
</reference>
<evidence type="ECO:0000313" key="2">
    <source>
        <dbReference type="Proteomes" id="UP000618591"/>
    </source>
</evidence>
<protein>
    <recommendedName>
        <fullName evidence="3">Addiction module killer protein</fullName>
    </recommendedName>
</protein>